<evidence type="ECO:0000259" key="1">
    <source>
        <dbReference type="PROSITE" id="PS51186"/>
    </source>
</evidence>
<dbReference type="AlphaFoldDB" id="A0A6G9YGI9"/>
<dbReference type="Proteomes" id="UP000503540">
    <property type="component" value="Chromosome"/>
</dbReference>
<dbReference type="GO" id="GO:0016747">
    <property type="term" value="F:acyltransferase activity, transferring groups other than amino-acyl groups"/>
    <property type="evidence" value="ECO:0007669"/>
    <property type="project" value="InterPro"/>
</dbReference>
<dbReference type="KEGG" id="nah:F5544_21570"/>
<reference evidence="2 3" key="1">
    <citation type="journal article" date="2019" name="ACS Chem. Biol.">
        <title>Identification and Mobilization of a Cryptic Antibiotic Biosynthesis Gene Locus from a Human-Pathogenic Nocardia Isolate.</title>
        <authorList>
            <person name="Herisse M."/>
            <person name="Ishida K."/>
            <person name="Porter J.L."/>
            <person name="Howden B."/>
            <person name="Hertweck C."/>
            <person name="Stinear T.P."/>
            <person name="Pidot S.J."/>
        </authorList>
    </citation>
    <scope>NUCLEOTIDE SEQUENCE [LARGE SCALE GENOMIC DNA]</scope>
    <source>
        <strain evidence="2 3">AUSMDU00012717</strain>
    </source>
</reference>
<feature type="domain" description="N-acetyltransferase" evidence="1">
    <location>
        <begin position="8"/>
        <end position="164"/>
    </location>
</feature>
<proteinExistence type="predicted"/>
<accession>A0A6G9YGI9</accession>
<dbReference type="Pfam" id="PF00583">
    <property type="entry name" value="Acetyltransf_1"/>
    <property type="match status" value="1"/>
</dbReference>
<organism evidence="2 3">
    <name type="scientific">Nocardia arthritidis</name>
    <dbReference type="NCBI Taxonomy" id="228602"/>
    <lineage>
        <taxon>Bacteria</taxon>
        <taxon>Bacillati</taxon>
        <taxon>Actinomycetota</taxon>
        <taxon>Actinomycetes</taxon>
        <taxon>Mycobacteriales</taxon>
        <taxon>Nocardiaceae</taxon>
        <taxon>Nocardia</taxon>
    </lineage>
</organism>
<evidence type="ECO:0000313" key="3">
    <source>
        <dbReference type="Proteomes" id="UP000503540"/>
    </source>
</evidence>
<evidence type="ECO:0000313" key="2">
    <source>
        <dbReference type="EMBL" id="QIS12177.1"/>
    </source>
</evidence>
<protein>
    <submittedName>
        <fullName evidence="2">GNAT family N-acetyltransferase</fullName>
    </submittedName>
</protein>
<gene>
    <name evidence="2" type="ORF">F5544_21570</name>
</gene>
<dbReference type="SUPFAM" id="SSF55729">
    <property type="entry name" value="Acyl-CoA N-acyltransferases (Nat)"/>
    <property type="match status" value="1"/>
</dbReference>
<dbReference type="InterPro" id="IPR016181">
    <property type="entry name" value="Acyl_CoA_acyltransferase"/>
</dbReference>
<dbReference type="InterPro" id="IPR000182">
    <property type="entry name" value="GNAT_dom"/>
</dbReference>
<sequence>MVVGVQSFTLTAMTPEDARIIRLWSYEPPYEIYGMDDDSSEAELLNTRSPHYAVRDGDADPVGFFAFGTAALPWSTAPDLYGAEGEVSIGLGMRPDATGRGAGLAFLRSGLEFAREAFRPSYFRLFVYGWNERAIRVYERAGFRRVGDYAQPDGDEFWEMRLTE</sequence>
<keyword evidence="3" id="KW-1185">Reference proteome</keyword>
<dbReference type="PROSITE" id="PS51186">
    <property type="entry name" value="GNAT"/>
    <property type="match status" value="1"/>
</dbReference>
<name>A0A6G9YGI9_9NOCA</name>
<dbReference type="EMBL" id="CP046172">
    <property type="protein sequence ID" value="QIS12177.1"/>
    <property type="molecule type" value="Genomic_DNA"/>
</dbReference>
<dbReference type="Gene3D" id="3.40.630.30">
    <property type="match status" value="1"/>
</dbReference>
<keyword evidence="2" id="KW-0808">Transferase</keyword>